<feature type="repeat" description="LDL-receptor class B" evidence="6">
    <location>
        <begin position="427"/>
        <end position="468"/>
    </location>
</feature>
<gene>
    <name evidence="8" type="ORF">CUNI_LOCUS7947</name>
</gene>
<keyword evidence="3" id="KW-0677">Repeat</keyword>
<dbReference type="Proteomes" id="UP000678393">
    <property type="component" value="Unassembled WGS sequence"/>
</dbReference>
<dbReference type="InterPro" id="IPR009030">
    <property type="entry name" value="Growth_fac_rcpt_cys_sf"/>
</dbReference>
<dbReference type="Gene3D" id="2.120.10.30">
    <property type="entry name" value="TolB, C-terminal domain"/>
    <property type="match status" value="3"/>
</dbReference>
<sequence>NHGTNLIWAQTPQVKVYTVSRLVSIQGDPNTWVTNRKPQVTYISAPHFTWEFKALGFHWEDQTLFWSESMNKKIQVDYVVNNSLVLNGSTDTRALFAGTSPEVYGIAVDWLSRNVYFTDALYNWIMMTSSNPNQHAYKIVVQDKLDSPHGVAVYPQKGYLIWSDWGERPKIEISDLLGANRRPLVEKDIVKPGGLTVDYGRNYLYWVDSFKATVEVVQFNGQGRRVIHQEEGTNFYGVALYNDFIFVTERSRGMLKVFNQQQSLVSFTLGNVPYDIIMYDSSRQPGNSSECEDLGCEQLCVLDPLTGARCLCGEGYVPEDELSMSCKPSLKFVHPSHIYAIRDSICQYPANLADMSLTNVTLDSQCFLEDRQGYMTLTFDARENMIYYFGNNTKTISRLPLELGGKSKVITGSTGVVKGMALDWVAGNLYWTDSTNGVIKVARKSGAYQVTIMENLTHPVGIAVHPGRGQIFWTDHGHLPDIGARIERASMDGTGREIVMADNIGEPNHLYIDYEKDLVYWADSLLNHVRQLDLATGRITVVYEQSMVKFYGLSFFKDFILWTDTEDFNGIHIARMDKKEKVRGIIHPRNGLAADLITFDIQNQPSFNNTCMEGQSPCSQLCLISQANTSRCFCGAGYELSLDGFTCSSSPVMDNFLLVNDAYQRQIFQVNLKTATVEAVDLPPNHEPIALAYDPFEVKVCIYTSSMCDGLAADYINKLLFFTDTGTDVIGVISLRNYQLYTYIITTSLDEPRDIVVSPNQG</sequence>
<protein>
    <recommendedName>
        <fullName evidence="7">EGF-like domain-containing protein</fullName>
    </recommendedName>
</protein>
<evidence type="ECO:0000256" key="5">
    <source>
        <dbReference type="ARBA" id="ARBA00023180"/>
    </source>
</evidence>
<keyword evidence="9" id="KW-1185">Reference proteome</keyword>
<dbReference type="OrthoDB" id="9990982at2759"/>
<organism evidence="8 9">
    <name type="scientific">Candidula unifasciata</name>
    <dbReference type="NCBI Taxonomy" id="100452"/>
    <lineage>
        <taxon>Eukaryota</taxon>
        <taxon>Metazoa</taxon>
        <taxon>Spiralia</taxon>
        <taxon>Lophotrochozoa</taxon>
        <taxon>Mollusca</taxon>
        <taxon>Gastropoda</taxon>
        <taxon>Heterobranchia</taxon>
        <taxon>Euthyneura</taxon>
        <taxon>Panpulmonata</taxon>
        <taxon>Eupulmonata</taxon>
        <taxon>Stylommatophora</taxon>
        <taxon>Helicina</taxon>
        <taxon>Helicoidea</taxon>
        <taxon>Geomitridae</taxon>
        <taxon>Candidula</taxon>
    </lineage>
</organism>
<evidence type="ECO:0000256" key="3">
    <source>
        <dbReference type="ARBA" id="ARBA00022737"/>
    </source>
</evidence>
<dbReference type="Pfam" id="PF00058">
    <property type="entry name" value="Ldl_recept_b"/>
    <property type="match status" value="3"/>
</dbReference>
<keyword evidence="4" id="KW-1015">Disulfide bond</keyword>
<evidence type="ECO:0000313" key="8">
    <source>
        <dbReference type="EMBL" id="CAG5122389.1"/>
    </source>
</evidence>
<feature type="repeat" description="LDL-receptor class B" evidence="6">
    <location>
        <begin position="158"/>
        <end position="201"/>
    </location>
</feature>
<feature type="domain" description="EGF-like" evidence="7">
    <location>
        <begin position="610"/>
        <end position="648"/>
    </location>
</feature>
<dbReference type="EMBL" id="CAJHNH020001278">
    <property type="protein sequence ID" value="CAG5122389.1"/>
    <property type="molecule type" value="Genomic_DNA"/>
</dbReference>
<evidence type="ECO:0000256" key="6">
    <source>
        <dbReference type="PROSITE-ProRule" id="PRU00461"/>
    </source>
</evidence>
<dbReference type="PROSITE" id="PS51120">
    <property type="entry name" value="LDLRB"/>
    <property type="match status" value="3"/>
</dbReference>
<dbReference type="InterPro" id="IPR000033">
    <property type="entry name" value="LDLR_classB_rpt"/>
</dbReference>
<evidence type="ECO:0000256" key="4">
    <source>
        <dbReference type="ARBA" id="ARBA00023157"/>
    </source>
</evidence>
<evidence type="ECO:0000259" key="7">
    <source>
        <dbReference type="SMART" id="SM00181"/>
    </source>
</evidence>
<feature type="domain" description="EGF-like" evidence="7">
    <location>
        <begin position="290"/>
        <end position="327"/>
    </location>
</feature>
<dbReference type="InterPro" id="IPR011042">
    <property type="entry name" value="6-blade_b-propeller_TolB-like"/>
</dbReference>
<feature type="non-terminal residue" evidence="8">
    <location>
        <position position="1"/>
    </location>
</feature>
<dbReference type="SMART" id="SM00181">
    <property type="entry name" value="EGF"/>
    <property type="match status" value="2"/>
</dbReference>
<feature type="non-terminal residue" evidence="8">
    <location>
        <position position="762"/>
    </location>
</feature>
<dbReference type="PANTHER" id="PTHR46513:SF13">
    <property type="entry name" value="EGF-LIKE DOMAIN-CONTAINING PROTEIN"/>
    <property type="match status" value="1"/>
</dbReference>
<proteinExistence type="predicted"/>
<evidence type="ECO:0000313" key="9">
    <source>
        <dbReference type="Proteomes" id="UP000678393"/>
    </source>
</evidence>
<dbReference type="SUPFAM" id="SSF63825">
    <property type="entry name" value="YWTD domain"/>
    <property type="match status" value="3"/>
</dbReference>
<evidence type="ECO:0000256" key="1">
    <source>
        <dbReference type="ARBA" id="ARBA00022536"/>
    </source>
</evidence>
<dbReference type="AlphaFoldDB" id="A0A8S3Z079"/>
<reference evidence="8" key="1">
    <citation type="submission" date="2021-04" db="EMBL/GenBank/DDBJ databases">
        <authorList>
            <consortium name="Molecular Ecology Group"/>
        </authorList>
    </citation>
    <scope>NUCLEOTIDE SEQUENCE</scope>
</reference>
<name>A0A8S3Z079_9EUPU</name>
<evidence type="ECO:0000256" key="2">
    <source>
        <dbReference type="ARBA" id="ARBA00022729"/>
    </source>
</evidence>
<keyword evidence="5" id="KW-0325">Glycoprotein</keyword>
<dbReference type="PANTHER" id="PTHR46513">
    <property type="entry name" value="VITELLOGENIN RECEPTOR-LIKE PROTEIN-RELATED-RELATED"/>
    <property type="match status" value="1"/>
</dbReference>
<accession>A0A8S3Z079</accession>
<keyword evidence="1" id="KW-0245">EGF-like domain</keyword>
<dbReference type="SMART" id="SM00135">
    <property type="entry name" value="LY"/>
    <property type="match status" value="9"/>
</dbReference>
<feature type="repeat" description="LDL-receptor class B" evidence="6">
    <location>
        <begin position="469"/>
        <end position="516"/>
    </location>
</feature>
<dbReference type="InterPro" id="IPR050778">
    <property type="entry name" value="Cueball_EGF_LRP_Nidogen"/>
</dbReference>
<dbReference type="FunFam" id="2.120.10.30:FF:000241">
    <property type="entry name" value="Low-density lipoprotein receptor-related protein 6"/>
    <property type="match status" value="2"/>
</dbReference>
<keyword evidence="2" id="KW-0732">Signal</keyword>
<comment type="caution">
    <text evidence="8">The sequence shown here is derived from an EMBL/GenBank/DDBJ whole genome shotgun (WGS) entry which is preliminary data.</text>
</comment>
<dbReference type="InterPro" id="IPR000742">
    <property type="entry name" value="EGF"/>
</dbReference>
<dbReference type="SUPFAM" id="SSF57184">
    <property type="entry name" value="Growth factor receptor domain"/>
    <property type="match status" value="1"/>
</dbReference>